<name>A0A3P6RZH0_CYLGO</name>
<evidence type="ECO:0000313" key="1">
    <source>
        <dbReference type="EMBL" id="VDK49484.1"/>
    </source>
</evidence>
<reference evidence="1 2" key="1">
    <citation type="submission" date="2018-11" db="EMBL/GenBank/DDBJ databases">
        <authorList>
            <consortium name="Pathogen Informatics"/>
        </authorList>
    </citation>
    <scope>NUCLEOTIDE SEQUENCE [LARGE SCALE GENOMIC DNA]</scope>
</reference>
<sequence>MLCNYSSKAFSTNADFHALLDAAEHIKYKQHHRSAGDQVQEERRAMVSDVPLIIHGEKVPSRNIGGVGFVTTHQSLVLSIRMRTHHRLAIPRLRPPRLKTTIIVNCNSSTYQPIIRARCFPRRCGRDLHLLWATSSDNLDATKKGTCD</sequence>
<protein>
    <submittedName>
        <fullName evidence="1">Uncharacterized protein</fullName>
    </submittedName>
</protein>
<dbReference type="EMBL" id="UYRV01002914">
    <property type="protein sequence ID" value="VDK49484.1"/>
    <property type="molecule type" value="Genomic_DNA"/>
</dbReference>
<dbReference type="AlphaFoldDB" id="A0A3P6RZH0"/>
<accession>A0A3P6RZH0</accession>
<gene>
    <name evidence="1" type="ORF">CGOC_LOCUS1532</name>
</gene>
<dbReference type="OrthoDB" id="5859872at2759"/>
<dbReference type="Proteomes" id="UP000271889">
    <property type="component" value="Unassembled WGS sequence"/>
</dbReference>
<organism evidence="1 2">
    <name type="scientific">Cylicostephanus goldi</name>
    <name type="common">Nematode worm</name>
    <dbReference type="NCBI Taxonomy" id="71465"/>
    <lineage>
        <taxon>Eukaryota</taxon>
        <taxon>Metazoa</taxon>
        <taxon>Ecdysozoa</taxon>
        <taxon>Nematoda</taxon>
        <taxon>Chromadorea</taxon>
        <taxon>Rhabditida</taxon>
        <taxon>Rhabditina</taxon>
        <taxon>Rhabditomorpha</taxon>
        <taxon>Strongyloidea</taxon>
        <taxon>Strongylidae</taxon>
        <taxon>Cylicostephanus</taxon>
    </lineage>
</organism>
<proteinExistence type="predicted"/>
<keyword evidence="2" id="KW-1185">Reference proteome</keyword>
<evidence type="ECO:0000313" key="2">
    <source>
        <dbReference type="Proteomes" id="UP000271889"/>
    </source>
</evidence>